<evidence type="ECO:0000256" key="2">
    <source>
        <dbReference type="ARBA" id="ARBA00022771"/>
    </source>
</evidence>
<keyword evidence="3" id="KW-0862">Zinc</keyword>
<evidence type="ECO:0000259" key="5">
    <source>
        <dbReference type="PROSITE" id="PS50089"/>
    </source>
</evidence>
<dbReference type="PANTHER" id="PTHR42647:SF22">
    <property type="entry name" value="BOI-RELATED E3 UBIQUITIN-PROTEIN LIGASE 2-RELATED"/>
    <property type="match status" value="1"/>
</dbReference>
<dbReference type="PANTHER" id="PTHR42647">
    <property type="entry name" value="SBP (S-RIBONUCLEASE BINDING PROTEIN) FAMILY PROTEIN"/>
    <property type="match status" value="1"/>
</dbReference>
<dbReference type="GO" id="GO:0008270">
    <property type="term" value="F:zinc ion binding"/>
    <property type="evidence" value="ECO:0007669"/>
    <property type="project" value="UniProtKB-KW"/>
</dbReference>
<dbReference type="FunFam" id="3.30.40.10:FF:000239">
    <property type="entry name" value="probable BOI-related E3 ubiquitin-protein ligase 2"/>
    <property type="match status" value="1"/>
</dbReference>
<keyword evidence="7" id="KW-1185">Reference proteome</keyword>
<sequence>MAVQAHLYSENLVGFPLENGCGLNNDFCVNLQQQQKHHIQTMQQHHRLQDFRFDNTFLRPDNQSMVVPRTTLESQIEKNSKEIDLLFYLQNERLRLALQEQWKQQIVFLLKNYEAKAQFLLQLKDEEIATAMSRTIELEDLVKKMETENQMWQRVAKENEEIIISLNNTMDQLREGALSGGGNYGVEDAGSCCEILMDREQTREQKHQTCRMCNSRSSCVILLPCRHLCSCNVCEAIIESCPVCNMVKKSSIEVFI</sequence>
<dbReference type="InterPro" id="IPR013083">
    <property type="entry name" value="Znf_RING/FYVE/PHD"/>
</dbReference>
<keyword evidence="2 4" id="KW-0863">Zinc-finger</keyword>
<dbReference type="Gene3D" id="3.30.40.10">
    <property type="entry name" value="Zinc/RING finger domain, C3HC4 (zinc finger)"/>
    <property type="match status" value="1"/>
</dbReference>
<evidence type="ECO:0000256" key="4">
    <source>
        <dbReference type="PROSITE-ProRule" id="PRU00175"/>
    </source>
</evidence>
<dbReference type="AlphaFoldDB" id="A0ABD3B6V9"/>
<keyword evidence="1" id="KW-0479">Metal-binding</keyword>
<evidence type="ECO:0000256" key="1">
    <source>
        <dbReference type="ARBA" id="ARBA00022723"/>
    </source>
</evidence>
<gene>
    <name evidence="6" type="ORF">ACH5RR_002456</name>
</gene>
<dbReference type="EMBL" id="JBJUIK010000001">
    <property type="protein sequence ID" value="KAL3539090.1"/>
    <property type="molecule type" value="Genomic_DNA"/>
</dbReference>
<accession>A0ABD3B6V9</accession>
<evidence type="ECO:0000313" key="7">
    <source>
        <dbReference type="Proteomes" id="UP001630127"/>
    </source>
</evidence>
<organism evidence="6 7">
    <name type="scientific">Cinchona calisaya</name>
    <dbReference type="NCBI Taxonomy" id="153742"/>
    <lineage>
        <taxon>Eukaryota</taxon>
        <taxon>Viridiplantae</taxon>
        <taxon>Streptophyta</taxon>
        <taxon>Embryophyta</taxon>
        <taxon>Tracheophyta</taxon>
        <taxon>Spermatophyta</taxon>
        <taxon>Magnoliopsida</taxon>
        <taxon>eudicotyledons</taxon>
        <taxon>Gunneridae</taxon>
        <taxon>Pentapetalae</taxon>
        <taxon>asterids</taxon>
        <taxon>lamiids</taxon>
        <taxon>Gentianales</taxon>
        <taxon>Rubiaceae</taxon>
        <taxon>Cinchonoideae</taxon>
        <taxon>Cinchoneae</taxon>
        <taxon>Cinchona</taxon>
    </lineage>
</organism>
<dbReference type="PROSITE" id="PS50089">
    <property type="entry name" value="ZF_RING_2"/>
    <property type="match status" value="1"/>
</dbReference>
<dbReference type="Pfam" id="PF13920">
    <property type="entry name" value="zf-C3HC4_3"/>
    <property type="match status" value="1"/>
</dbReference>
<protein>
    <recommendedName>
        <fullName evidence="5">RING-type domain-containing protein</fullName>
    </recommendedName>
</protein>
<evidence type="ECO:0000256" key="3">
    <source>
        <dbReference type="ARBA" id="ARBA00022833"/>
    </source>
</evidence>
<comment type="caution">
    <text evidence="6">The sequence shown here is derived from an EMBL/GenBank/DDBJ whole genome shotgun (WGS) entry which is preliminary data.</text>
</comment>
<name>A0ABD3B6V9_9GENT</name>
<feature type="domain" description="RING-type" evidence="5">
    <location>
        <begin position="210"/>
        <end position="245"/>
    </location>
</feature>
<dbReference type="CDD" id="cd16649">
    <property type="entry name" value="mRING-HC-C3HC5_CGRF1-like"/>
    <property type="match status" value="1"/>
</dbReference>
<reference evidence="6 7" key="1">
    <citation type="submission" date="2024-11" db="EMBL/GenBank/DDBJ databases">
        <title>A near-complete genome assembly of Cinchona calisaya.</title>
        <authorList>
            <person name="Lian D.C."/>
            <person name="Zhao X.W."/>
            <person name="Wei L."/>
        </authorList>
    </citation>
    <scope>NUCLEOTIDE SEQUENCE [LARGE SCALE GENOMIC DNA]</scope>
    <source>
        <tissue evidence="6">Nenye</tissue>
    </source>
</reference>
<proteinExistence type="predicted"/>
<dbReference type="InterPro" id="IPR001841">
    <property type="entry name" value="Znf_RING"/>
</dbReference>
<evidence type="ECO:0000313" key="6">
    <source>
        <dbReference type="EMBL" id="KAL3539090.1"/>
    </source>
</evidence>
<dbReference type="Proteomes" id="UP001630127">
    <property type="component" value="Unassembled WGS sequence"/>
</dbReference>